<sequence>MASPGQRMLLDYVIPETPDCLLDETPLAAEIRARATVAASRRSKVEKAQARAAEARAAAAAERAALDARAAHLAVLHPTHSAIYEKASPRKKIRRQIPVKGRATLTGANPGHRITRHPIQLAHSHMLPEAGYVSLQRHDTGCRSDELVAINAYAWADLEIREGDAFYGMDPADVAGIVLARHDAAGVPRPDYVTFSGRGLWFVYLADGRIPPQARGRVLKACRAYWGEEIKTGRGAGTERVTAKAAAMRSLWEGGRIDWAVADMSRVHRIAGSINDASGETVRLVWPASWADVTRSGFDAFCDAVLPFTRQETKAYLDECAARRKAREERAIAEGRTPTGFLRAPMPGRWAVVATEIEALIRHHAGDGAVPPDLGLRNLLGHHLCCAWALSGRGGDARAWAAELAPWLCGPKLSEKALATYLRPIEKALRRHEAGETVTYKPPGGEPREVSPLYEYGVGRVARELKVTRELAASLGFRILTPATQDRQALSPAERQAAKRQRAGARKREAMAKEKRERSGLILELTAEGLDAGQVAELLGCCARTVERALEEMFEGAADRATVVLDLPDEDVSDDQMQALVEACTLTAPTDPSRHLSEGFALKGEPAPAAPREPVPAWIEADVNPDLGRLFGLFVAEYPLPPGQRYSDHAQRLQGLFWHDLARVGRVDRTMRLHVRRDALEFAMHMLQGELEDGISFGRLPTQETVYMPLKPRPRRPVRTLGHCPSPATRLH</sequence>
<comment type="caution">
    <text evidence="2">The sequence shown here is derived from an EMBL/GenBank/DDBJ whole genome shotgun (WGS) entry which is preliminary data.</text>
</comment>
<evidence type="ECO:0000313" key="3">
    <source>
        <dbReference type="Proteomes" id="UP001157440"/>
    </source>
</evidence>
<organism evidence="2 3">
    <name type="scientific">Methylobacterium tardum</name>
    <dbReference type="NCBI Taxonomy" id="374432"/>
    <lineage>
        <taxon>Bacteria</taxon>
        <taxon>Pseudomonadati</taxon>
        <taxon>Pseudomonadota</taxon>
        <taxon>Alphaproteobacteria</taxon>
        <taxon>Hyphomicrobiales</taxon>
        <taxon>Methylobacteriaceae</taxon>
        <taxon>Methylobacterium</taxon>
    </lineage>
</organism>
<dbReference type="EMBL" id="BSPL01000017">
    <property type="protein sequence ID" value="GLS71593.1"/>
    <property type="molecule type" value="Genomic_DNA"/>
</dbReference>
<proteinExistence type="predicted"/>
<keyword evidence="3" id="KW-1185">Reference proteome</keyword>
<gene>
    <name evidence="2" type="ORF">GCM10007890_36060</name>
</gene>
<dbReference type="Proteomes" id="UP001157440">
    <property type="component" value="Unassembled WGS sequence"/>
</dbReference>
<reference evidence="3" key="1">
    <citation type="journal article" date="2019" name="Int. J. Syst. Evol. Microbiol.">
        <title>The Global Catalogue of Microorganisms (GCM) 10K type strain sequencing project: providing services to taxonomists for standard genome sequencing and annotation.</title>
        <authorList>
            <consortium name="The Broad Institute Genomics Platform"/>
            <consortium name="The Broad Institute Genome Sequencing Center for Infectious Disease"/>
            <person name="Wu L."/>
            <person name="Ma J."/>
        </authorList>
    </citation>
    <scope>NUCLEOTIDE SEQUENCE [LARGE SCALE GENOMIC DNA]</scope>
    <source>
        <strain evidence="3">NBRC 103632</strain>
    </source>
</reference>
<dbReference type="AlphaFoldDB" id="A0AA37WUX5"/>
<accession>A0AA37WUX5</accession>
<feature type="region of interest" description="Disordered" evidence="1">
    <location>
        <begin position="712"/>
        <end position="732"/>
    </location>
</feature>
<feature type="region of interest" description="Disordered" evidence="1">
    <location>
        <begin position="486"/>
        <end position="513"/>
    </location>
</feature>
<protein>
    <submittedName>
        <fullName evidence="2">Uncharacterized protein</fullName>
    </submittedName>
</protein>
<evidence type="ECO:0000313" key="2">
    <source>
        <dbReference type="EMBL" id="GLS71593.1"/>
    </source>
</evidence>
<evidence type="ECO:0000256" key="1">
    <source>
        <dbReference type="SAM" id="MobiDB-lite"/>
    </source>
</evidence>
<name>A0AA37WUX5_9HYPH</name>